<keyword evidence="3" id="KW-0813">Transport</keyword>
<dbReference type="Gene3D" id="1.20.5.2950">
    <property type="match status" value="1"/>
</dbReference>
<keyword evidence="8" id="KW-1185">Reference proteome</keyword>
<dbReference type="PANTHER" id="PTHR12713:SF11">
    <property type="entry name" value="V-TYPE PROTON ATPASE SUBUNIT G"/>
    <property type="match status" value="1"/>
</dbReference>
<dbReference type="InterPro" id="IPR005124">
    <property type="entry name" value="V-ATPase_G"/>
</dbReference>
<comment type="similarity">
    <text evidence="2">Belongs to the V-ATPase G subunit family.</text>
</comment>
<keyword evidence="5" id="KW-0406">Ion transport</keyword>
<gene>
    <name evidence="7" type="ORF">HaLaN_22062</name>
</gene>
<evidence type="ECO:0000256" key="6">
    <source>
        <dbReference type="SAM" id="MobiDB-lite"/>
    </source>
</evidence>
<dbReference type="GO" id="GO:0016887">
    <property type="term" value="F:ATP hydrolysis activity"/>
    <property type="evidence" value="ECO:0007669"/>
    <property type="project" value="TreeGrafter"/>
</dbReference>
<comment type="function">
    <text evidence="1">Catalytic subunit of the peripheral V1 complex of vacuolar ATPase (V-ATPase). V-ATPase is responsible for acidifying a variety of intracellular compartments in eukaryotic cells.</text>
</comment>
<name>A0A699ZZM7_HAELA</name>
<evidence type="ECO:0000313" key="7">
    <source>
        <dbReference type="EMBL" id="GFH24294.1"/>
    </source>
</evidence>
<keyword evidence="4" id="KW-0375">Hydrogen ion transport</keyword>
<evidence type="ECO:0000256" key="5">
    <source>
        <dbReference type="ARBA" id="ARBA00023065"/>
    </source>
</evidence>
<reference evidence="7 8" key="1">
    <citation type="submission" date="2020-02" db="EMBL/GenBank/DDBJ databases">
        <title>Draft genome sequence of Haematococcus lacustris strain NIES-144.</title>
        <authorList>
            <person name="Morimoto D."/>
            <person name="Nakagawa S."/>
            <person name="Yoshida T."/>
            <person name="Sawayama S."/>
        </authorList>
    </citation>
    <scope>NUCLEOTIDE SEQUENCE [LARGE SCALE GENOMIC DNA]</scope>
    <source>
        <strain evidence="7 8">NIES-144</strain>
    </source>
</reference>
<accession>A0A699ZZM7</accession>
<protein>
    <submittedName>
        <fullName evidence="7">V-type proton ATPase subunit G</fullName>
    </submittedName>
</protein>
<feature type="region of interest" description="Disordered" evidence="6">
    <location>
        <begin position="17"/>
        <end position="52"/>
    </location>
</feature>
<organism evidence="7 8">
    <name type="scientific">Haematococcus lacustris</name>
    <name type="common">Green alga</name>
    <name type="synonym">Haematococcus pluvialis</name>
    <dbReference type="NCBI Taxonomy" id="44745"/>
    <lineage>
        <taxon>Eukaryota</taxon>
        <taxon>Viridiplantae</taxon>
        <taxon>Chlorophyta</taxon>
        <taxon>core chlorophytes</taxon>
        <taxon>Chlorophyceae</taxon>
        <taxon>CS clade</taxon>
        <taxon>Chlamydomonadales</taxon>
        <taxon>Haematococcaceae</taxon>
        <taxon>Haematococcus</taxon>
    </lineage>
</organism>
<dbReference type="EMBL" id="BLLF01002495">
    <property type="protein sequence ID" value="GFH24294.1"/>
    <property type="molecule type" value="Genomic_DNA"/>
</dbReference>
<dbReference type="PANTHER" id="PTHR12713">
    <property type="entry name" value="VACUOLAR ATP SYNTHASE SUBUNIT G"/>
    <property type="match status" value="1"/>
</dbReference>
<feature type="non-terminal residue" evidence="7">
    <location>
        <position position="1"/>
    </location>
</feature>
<dbReference type="AlphaFoldDB" id="A0A699ZZM7"/>
<dbReference type="GO" id="GO:0046961">
    <property type="term" value="F:proton-transporting ATPase activity, rotational mechanism"/>
    <property type="evidence" value="ECO:0007669"/>
    <property type="project" value="InterPro"/>
</dbReference>
<evidence type="ECO:0000313" key="8">
    <source>
        <dbReference type="Proteomes" id="UP000485058"/>
    </source>
</evidence>
<evidence type="ECO:0000256" key="4">
    <source>
        <dbReference type="ARBA" id="ARBA00022781"/>
    </source>
</evidence>
<feature type="compositionally biased region" description="Polar residues" evidence="6">
    <location>
        <begin position="25"/>
        <end position="36"/>
    </location>
</feature>
<evidence type="ECO:0000256" key="2">
    <source>
        <dbReference type="ARBA" id="ARBA00010066"/>
    </source>
</evidence>
<evidence type="ECO:0000256" key="1">
    <source>
        <dbReference type="ARBA" id="ARBA00003847"/>
    </source>
</evidence>
<dbReference type="Proteomes" id="UP000485058">
    <property type="component" value="Unassembled WGS sequence"/>
</dbReference>
<sequence length="124" mass="13454">MHGTCYHLAFGRLTTTEAPRAVTSEPLTSDAGTRQLQRLKPSASSLKPDKARAEADREVAAYKAEREGAYQKKVAEGSSGAQVTLQRLNTETTVTVQRIQGDVKAKKQQVVDLLNGYVTSVSFS</sequence>
<comment type="caution">
    <text evidence="7">The sequence shown here is derived from an EMBL/GenBank/DDBJ whole genome shotgun (WGS) entry which is preliminary data.</text>
</comment>
<dbReference type="Pfam" id="PF03179">
    <property type="entry name" value="V-ATPase_G"/>
    <property type="match status" value="1"/>
</dbReference>
<proteinExistence type="inferred from homology"/>
<evidence type="ECO:0000256" key="3">
    <source>
        <dbReference type="ARBA" id="ARBA00022448"/>
    </source>
</evidence>
<dbReference type="GO" id="GO:0000221">
    <property type="term" value="C:vacuolar proton-transporting V-type ATPase, V1 domain"/>
    <property type="evidence" value="ECO:0007669"/>
    <property type="project" value="TreeGrafter"/>
</dbReference>